<evidence type="ECO:0000313" key="15">
    <source>
        <dbReference type="EMBL" id="MFC7291933.1"/>
    </source>
</evidence>
<comment type="caution">
    <text evidence="15">The sequence shown here is derived from an EMBL/GenBank/DDBJ whole genome shotgun (WGS) entry which is preliminary data.</text>
</comment>
<dbReference type="InterPro" id="IPR035911">
    <property type="entry name" value="MurE/MurF_N"/>
</dbReference>
<dbReference type="Pfam" id="PF08245">
    <property type="entry name" value="Mur_ligase_M"/>
    <property type="match status" value="1"/>
</dbReference>
<sequence length="478" mass="50872">MPHTLWTSKEIAEATGGNANGKWSVKGISIDSREVQAGDLFVALKDQRDGHDFIPKAVELGASGCLVSQENMDVANVCVDDTLKGLEKLGLAARARSKAIHAAITGSVGKTSAKEMIAQIFRSKGKAHWNVKSFNNHFGVPLTLARMPRDTKRAIFEIGMNTPGEIGPRSDMVRPQIAIVTKIAGAHLEGMGTIEAVADEKSDIFSGLEVNGVAVLPREDAFFDYMKARAFDLQPKAQLLSFGGKESGADACLLTFEADGDVSRGTADILGEVVAFEVNAIGAHWGMNAVLAILVGRLSGLTAQEAADGLKGYVPPAGRGGAQKLKLPVGEITLLDDSYNANPESMRAGLAALGQRKGRKIAVLGEMRELGRDAQQLHADLKEPLLAAGVSEVYLAGEGMLPLRNCFSDQKNEPRIFWASTAKELLLMVNKSLIFGDVVLIKGSNASGIGEIAKTLKNQAVEPEERNDQMSTMKIGGA</sequence>
<keyword evidence="6 10" id="KW-0133">Cell shape</keyword>
<accession>A0ABW2ILV3</accession>
<dbReference type="HAMAP" id="MF_02019">
    <property type="entry name" value="MurF"/>
    <property type="match status" value="1"/>
</dbReference>
<evidence type="ECO:0000256" key="7">
    <source>
        <dbReference type="ARBA" id="ARBA00022984"/>
    </source>
</evidence>
<keyword evidence="3 10" id="KW-0132">Cell division</keyword>
<dbReference type="InterPro" id="IPR013221">
    <property type="entry name" value="Mur_ligase_cen"/>
</dbReference>
<evidence type="ECO:0000259" key="13">
    <source>
        <dbReference type="Pfam" id="PF02875"/>
    </source>
</evidence>
<reference evidence="16" key="1">
    <citation type="journal article" date="2019" name="Int. J. Syst. Evol. Microbiol.">
        <title>The Global Catalogue of Microorganisms (GCM) 10K type strain sequencing project: providing services to taxonomists for standard genome sequencing and annotation.</title>
        <authorList>
            <consortium name="The Broad Institute Genomics Platform"/>
            <consortium name="The Broad Institute Genome Sequencing Center for Infectious Disease"/>
            <person name="Wu L."/>
            <person name="Ma J."/>
        </authorList>
    </citation>
    <scope>NUCLEOTIDE SEQUENCE [LARGE SCALE GENOMIC DNA]</scope>
    <source>
        <strain evidence="16">CCUG 51308</strain>
    </source>
</reference>
<keyword evidence="16" id="KW-1185">Reference proteome</keyword>
<evidence type="ECO:0000313" key="16">
    <source>
        <dbReference type="Proteomes" id="UP001596492"/>
    </source>
</evidence>
<gene>
    <name evidence="10 15" type="primary">murF</name>
    <name evidence="15" type="ORF">ACFQS8_09925</name>
</gene>
<dbReference type="SUPFAM" id="SSF53244">
    <property type="entry name" value="MurD-like peptide ligases, peptide-binding domain"/>
    <property type="match status" value="1"/>
</dbReference>
<dbReference type="InterPro" id="IPR005863">
    <property type="entry name" value="UDP-N-AcMur_synth"/>
</dbReference>
<keyword evidence="7 10" id="KW-0573">Peptidoglycan synthesis</keyword>
<dbReference type="Gene3D" id="3.40.1190.10">
    <property type="entry name" value="Mur-like, catalytic domain"/>
    <property type="match status" value="1"/>
</dbReference>
<comment type="catalytic activity">
    <reaction evidence="10 11">
        <text>D-alanyl-D-alanine + UDP-N-acetyl-alpha-D-muramoyl-L-alanyl-gamma-D-glutamyl-meso-2,6-diaminopimelate + ATP = UDP-N-acetyl-alpha-D-muramoyl-L-alanyl-gamma-D-glutamyl-meso-2,6-diaminopimeloyl-D-alanyl-D-alanine + ADP + phosphate + H(+)</text>
        <dbReference type="Rhea" id="RHEA:28374"/>
        <dbReference type="ChEBI" id="CHEBI:15378"/>
        <dbReference type="ChEBI" id="CHEBI:30616"/>
        <dbReference type="ChEBI" id="CHEBI:43474"/>
        <dbReference type="ChEBI" id="CHEBI:57822"/>
        <dbReference type="ChEBI" id="CHEBI:61386"/>
        <dbReference type="ChEBI" id="CHEBI:83905"/>
        <dbReference type="ChEBI" id="CHEBI:456216"/>
        <dbReference type="EC" id="6.3.2.10"/>
    </reaction>
</comment>
<dbReference type="EC" id="6.3.2.10" evidence="10 11"/>
<dbReference type="RefSeq" id="WP_382167172.1">
    <property type="nucleotide sequence ID" value="NZ_JBHTBR010000005.1"/>
</dbReference>
<comment type="pathway">
    <text evidence="10 11">Cell wall biogenesis; peptidoglycan biosynthesis.</text>
</comment>
<dbReference type="Gene3D" id="3.90.190.20">
    <property type="entry name" value="Mur ligase, C-terminal domain"/>
    <property type="match status" value="1"/>
</dbReference>
<dbReference type="Pfam" id="PF01225">
    <property type="entry name" value="Mur_ligase"/>
    <property type="match status" value="1"/>
</dbReference>
<keyword evidence="8 10" id="KW-0131">Cell cycle</keyword>
<dbReference type="Gene3D" id="3.40.1390.10">
    <property type="entry name" value="MurE/MurF, N-terminal domain"/>
    <property type="match status" value="1"/>
</dbReference>
<dbReference type="InterPro" id="IPR036565">
    <property type="entry name" value="Mur-like_cat_sf"/>
</dbReference>
<feature type="domain" description="Mur ligase central" evidence="14">
    <location>
        <begin position="104"/>
        <end position="295"/>
    </location>
</feature>
<dbReference type="GO" id="GO:0047480">
    <property type="term" value="F:UDP-N-acetylmuramoyl-tripeptide-D-alanyl-D-alanine ligase activity"/>
    <property type="evidence" value="ECO:0007669"/>
    <property type="project" value="UniProtKB-EC"/>
</dbReference>
<comment type="similarity">
    <text evidence="10">Belongs to the MurCDEF family. MurF subfamily.</text>
</comment>
<dbReference type="Proteomes" id="UP001596492">
    <property type="component" value="Unassembled WGS sequence"/>
</dbReference>
<name>A0ABW2ILV3_9PROT</name>
<dbReference type="InterPro" id="IPR000713">
    <property type="entry name" value="Mur_ligase_N"/>
</dbReference>
<evidence type="ECO:0000256" key="10">
    <source>
        <dbReference type="HAMAP-Rule" id="MF_02019"/>
    </source>
</evidence>
<dbReference type="SUPFAM" id="SSF53623">
    <property type="entry name" value="MurD-like peptide ligases, catalytic domain"/>
    <property type="match status" value="1"/>
</dbReference>
<dbReference type="PANTHER" id="PTHR43024">
    <property type="entry name" value="UDP-N-ACETYLMURAMOYL-TRIPEPTIDE--D-ALANYL-D-ALANINE LIGASE"/>
    <property type="match status" value="1"/>
</dbReference>
<comment type="subcellular location">
    <subcellularLocation>
        <location evidence="10 11">Cytoplasm</location>
    </subcellularLocation>
</comment>
<evidence type="ECO:0000256" key="5">
    <source>
        <dbReference type="ARBA" id="ARBA00022840"/>
    </source>
</evidence>
<dbReference type="PANTHER" id="PTHR43024:SF1">
    <property type="entry name" value="UDP-N-ACETYLMURAMOYL-TRIPEPTIDE--D-ALANYL-D-ALANINE LIGASE"/>
    <property type="match status" value="1"/>
</dbReference>
<organism evidence="15 16">
    <name type="scientific">Hirschia litorea</name>
    <dbReference type="NCBI Taxonomy" id="1199156"/>
    <lineage>
        <taxon>Bacteria</taxon>
        <taxon>Pseudomonadati</taxon>
        <taxon>Pseudomonadota</taxon>
        <taxon>Alphaproteobacteria</taxon>
        <taxon>Hyphomonadales</taxon>
        <taxon>Hyphomonadaceae</taxon>
        <taxon>Hirschia</taxon>
    </lineage>
</organism>
<keyword evidence="5 10" id="KW-0067">ATP-binding</keyword>
<proteinExistence type="inferred from homology"/>
<feature type="domain" description="Mur ligase C-terminal" evidence="13">
    <location>
        <begin position="330"/>
        <end position="444"/>
    </location>
</feature>
<evidence type="ECO:0000256" key="4">
    <source>
        <dbReference type="ARBA" id="ARBA00022741"/>
    </source>
</evidence>
<keyword evidence="9 10" id="KW-0961">Cell wall biogenesis/degradation</keyword>
<feature type="binding site" evidence="10">
    <location>
        <begin position="106"/>
        <end position="112"/>
    </location>
    <ligand>
        <name>ATP</name>
        <dbReference type="ChEBI" id="CHEBI:30616"/>
    </ligand>
</feature>
<protein>
    <recommendedName>
        <fullName evidence="10 11">UDP-N-acetylmuramoyl-tripeptide--D-alanyl-D-alanine ligase</fullName>
        <ecNumber evidence="10 11">6.3.2.10</ecNumber>
    </recommendedName>
    <alternativeName>
        <fullName evidence="10">D-alanyl-D-alanine-adding enzyme</fullName>
    </alternativeName>
</protein>
<evidence type="ECO:0000256" key="1">
    <source>
        <dbReference type="ARBA" id="ARBA00022490"/>
    </source>
</evidence>
<dbReference type="SUPFAM" id="SSF63418">
    <property type="entry name" value="MurE/MurF N-terminal domain"/>
    <property type="match status" value="1"/>
</dbReference>
<dbReference type="InterPro" id="IPR051046">
    <property type="entry name" value="MurCDEF_CellWall_CoF430Synth"/>
</dbReference>
<evidence type="ECO:0000256" key="6">
    <source>
        <dbReference type="ARBA" id="ARBA00022960"/>
    </source>
</evidence>
<dbReference type="Pfam" id="PF02875">
    <property type="entry name" value="Mur_ligase_C"/>
    <property type="match status" value="1"/>
</dbReference>
<evidence type="ECO:0000256" key="3">
    <source>
        <dbReference type="ARBA" id="ARBA00022618"/>
    </source>
</evidence>
<evidence type="ECO:0000259" key="14">
    <source>
        <dbReference type="Pfam" id="PF08245"/>
    </source>
</evidence>
<dbReference type="NCBIfam" id="TIGR01143">
    <property type="entry name" value="murF"/>
    <property type="match status" value="1"/>
</dbReference>
<dbReference type="InterPro" id="IPR036615">
    <property type="entry name" value="Mur_ligase_C_dom_sf"/>
</dbReference>
<evidence type="ECO:0000256" key="9">
    <source>
        <dbReference type="ARBA" id="ARBA00023316"/>
    </source>
</evidence>
<dbReference type="EMBL" id="JBHTBR010000005">
    <property type="protein sequence ID" value="MFC7291933.1"/>
    <property type="molecule type" value="Genomic_DNA"/>
</dbReference>
<comment type="function">
    <text evidence="10 11">Involved in cell wall formation. Catalyzes the final step in the synthesis of UDP-N-acetylmuramoyl-pentapeptide, the precursor of murein.</text>
</comment>
<dbReference type="InterPro" id="IPR004101">
    <property type="entry name" value="Mur_ligase_C"/>
</dbReference>
<keyword evidence="2 10" id="KW-0436">Ligase</keyword>
<evidence type="ECO:0000256" key="11">
    <source>
        <dbReference type="RuleBase" id="RU004136"/>
    </source>
</evidence>
<keyword evidence="4 10" id="KW-0547">Nucleotide-binding</keyword>
<evidence type="ECO:0000256" key="8">
    <source>
        <dbReference type="ARBA" id="ARBA00023306"/>
    </source>
</evidence>
<feature type="domain" description="Mur ligase N-terminal catalytic" evidence="12">
    <location>
        <begin position="25"/>
        <end position="72"/>
    </location>
</feature>
<keyword evidence="1 10" id="KW-0963">Cytoplasm</keyword>
<evidence type="ECO:0000259" key="12">
    <source>
        <dbReference type="Pfam" id="PF01225"/>
    </source>
</evidence>
<evidence type="ECO:0000256" key="2">
    <source>
        <dbReference type="ARBA" id="ARBA00022598"/>
    </source>
</evidence>